<feature type="transmembrane region" description="Helical" evidence="1">
    <location>
        <begin position="164"/>
        <end position="188"/>
    </location>
</feature>
<sequence length="281" mass="31312">MLTVDSKRLPTISEYRQPGKFKRLLRFVWACWKLNLAGAMEFRLSFLLTAGMMIINNVVWIVFWGIYFGRFHVLNGWEMQDVMMLWAVAAGGFGVMATFFGNATRISNLIATGQLDIYLTQPKPVLLHVLISRMSVSAIGDVLFALLIYAAYGDKSGLGLLKFTLAMVLSTLIFIFFTVIVNCLAFWLGSTEGLSLQLYNALLTFTTYPTSIFKGLGKIVLFTVLPAGFISYLPIGLLREIDLPFILAAIGITLFLCVVAISLFYGGLKRYSSGNMMGLRR</sequence>
<feature type="transmembrane region" description="Helical" evidence="1">
    <location>
        <begin position="83"/>
        <end position="104"/>
    </location>
</feature>
<dbReference type="InterPro" id="IPR010390">
    <property type="entry name" value="ABC-2_transporter-like"/>
</dbReference>
<proteinExistence type="predicted"/>
<feature type="transmembrane region" description="Helical" evidence="1">
    <location>
        <begin position="243"/>
        <end position="268"/>
    </location>
</feature>
<dbReference type="PANTHER" id="PTHR36833">
    <property type="entry name" value="SLR0610 PROTEIN-RELATED"/>
    <property type="match status" value="1"/>
</dbReference>
<keyword evidence="3" id="KW-1185">Reference proteome</keyword>
<feature type="transmembrane region" description="Helical" evidence="1">
    <location>
        <begin position="42"/>
        <end position="63"/>
    </location>
</feature>
<evidence type="ECO:0000313" key="2">
    <source>
        <dbReference type="EMBL" id="MVQ36789.1"/>
    </source>
</evidence>
<dbReference type="EMBL" id="WSEM01000016">
    <property type="protein sequence ID" value="MVQ36789.1"/>
    <property type="molecule type" value="Genomic_DNA"/>
</dbReference>
<organism evidence="2 3">
    <name type="scientific">Paenibacillus anseongense</name>
    <dbReference type="NCBI Taxonomy" id="2682845"/>
    <lineage>
        <taxon>Bacteria</taxon>
        <taxon>Bacillati</taxon>
        <taxon>Bacillota</taxon>
        <taxon>Bacilli</taxon>
        <taxon>Bacillales</taxon>
        <taxon>Paenibacillaceae</taxon>
        <taxon>Paenibacillus</taxon>
    </lineage>
</organism>
<evidence type="ECO:0000256" key="1">
    <source>
        <dbReference type="SAM" id="Phobius"/>
    </source>
</evidence>
<dbReference type="RefSeq" id="WP_157321092.1">
    <property type="nucleotide sequence ID" value="NZ_WSEM01000016.1"/>
</dbReference>
<keyword evidence="1" id="KW-0812">Transmembrane</keyword>
<evidence type="ECO:0000313" key="3">
    <source>
        <dbReference type="Proteomes" id="UP000467637"/>
    </source>
</evidence>
<name>A0ABW9U9L0_9BACL</name>
<evidence type="ECO:0008006" key="4">
    <source>
        <dbReference type="Google" id="ProtNLM"/>
    </source>
</evidence>
<dbReference type="Pfam" id="PF06182">
    <property type="entry name" value="ABC2_membrane_6"/>
    <property type="match status" value="1"/>
</dbReference>
<dbReference type="Proteomes" id="UP000467637">
    <property type="component" value="Unassembled WGS sequence"/>
</dbReference>
<feature type="transmembrane region" description="Helical" evidence="1">
    <location>
        <begin position="125"/>
        <end position="152"/>
    </location>
</feature>
<protein>
    <recommendedName>
        <fullName evidence="4">ABC-2 type transport system permease protein</fullName>
    </recommendedName>
</protein>
<feature type="transmembrane region" description="Helical" evidence="1">
    <location>
        <begin position="219"/>
        <end position="237"/>
    </location>
</feature>
<keyword evidence="1" id="KW-1133">Transmembrane helix</keyword>
<reference evidence="2 3" key="1">
    <citation type="submission" date="2019-12" db="EMBL/GenBank/DDBJ databases">
        <authorList>
            <person name="Huq M.A."/>
        </authorList>
    </citation>
    <scope>NUCLEOTIDE SEQUENCE [LARGE SCALE GENOMIC DNA]</scope>
    <source>
        <strain evidence="2 3">MAH-34</strain>
    </source>
</reference>
<accession>A0ABW9U9L0</accession>
<keyword evidence="1" id="KW-0472">Membrane</keyword>
<gene>
    <name evidence="2" type="ORF">GON05_19440</name>
</gene>
<dbReference type="PANTHER" id="PTHR36833:SF1">
    <property type="entry name" value="INTEGRAL MEMBRANE TRANSPORT PROTEIN"/>
    <property type="match status" value="1"/>
</dbReference>
<comment type="caution">
    <text evidence="2">The sequence shown here is derived from an EMBL/GenBank/DDBJ whole genome shotgun (WGS) entry which is preliminary data.</text>
</comment>